<dbReference type="PANTHER" id="PTHR14097:SF9">
    <property type="entry name" value="EPIMERASE, PUTATIVE (AFU_ORTHOLOGUE AFUA_8G07320)-RELATED"/>
    <property type="match status" value="1"/>
</dbReference>
<dbReference type="Pfam" id="PF01370">
    <property type="entry name" value="Epimerase"/>
    <property type="match status" value="1"/>
</dbReference>
<dbReference type="InterPro" id="IPR036291">
    <property type="entry name" value="NAD(P)-bd_dom_sf"/>
</dbReference>
<dbReference type="STRING" id="1408163.A0A0F4Z1Q5"/>
<comment type="caution">
    <text evidence="3">The sequence shown here is derived from an EMBL/GenBank/DDBJ whole genome shotgun (WGS) entry which is preliminary data.</text>
</comment>
<dbReference type="PANTHER" id="PTHR14097">
    <property type="entry name" value="OXIDOREDUCTASE HTATIP2"/>
    <property type="match status" value="1"/>
</dbReference>
<organism evidence="3 4">
    <name type="scientific">Rasamsonia emersonii (strain ATCC 16479 / CBS 393.64 / IMI 116815)</name>
    <dbReference type="NCBI Taxonomy" id="1408163"/>
    <lineage>
        <taxon>Eukaryota</taxon>
        <taxon>Fungi</taxon>
        <taxon>Dikarya</taxon>
        <taxon>Ascomycota</taxon>
        <taxon>Pezizomycotina</taxon>
        <taxon>Eurotiomycetes</taxon>
        <taxon>Eurotiomycetidae</taxon>
        <taxon>Eurotiales</taxon>
        <taxon>Trichocomaceae</taxon>
        <taxon>Rasamsonia</taxon>
    </lineage>
</organism>
<dbReference type="SUPFAM" id="SSF51735">
    <property type="entry name" value="NAD(P)-binding Rossmann-fold domains"/>
    <property type="match status" value="1"/>
</dbReference>
<name>A0A0F4Z1Q5_RASE3</name>
<feature type="domain" description="NAD-dependent epimerase/dehydratase" evidence="2">
    <location>
        <begin position="3"/>
        <end position="47"/>
    </location>
</feature>
<gene>
    <name evidence="3" type="ORF">T310_2144</name>
</gene>
<dbReference type="AlphaFoldDB" id="A0A0F4Z1Q5"/>
<evidence type="ECO:0000313" key="4">
    <source>
        <dbReference type="Proteomes" id="UP000053958"/>
    </source>
</evidence>
<dbReference type="Proteomes" id="UP000053958">
    <property type="component" value="Unassembled WGS sequence"/>
</dbReference>
<dbReference type="Gene3D" id="3.40.50.720">
    <property type="entry name" value="NAD(P)-binding Rossmann-like Domain"/>
    <property type="match status" value="1"/>
</dbReference>
<dbReference type="EMBL" id="LASV01000086">
    <property type="protein sequence ID" value="KKA23793.1"/>
    <property type="molecule type" value="Genomic_DNA"/>
</dbReference>
<dbReference type="InterPro" id="IPR001509">
    <property type="entry name" value="Epimerase_deHydtase"/>
</dbReference>
<comment type="subcellular location">
    <subcellularLocation>
        <location evidence="1">Membrane</location>
    </subcellularLocation>
</comment>
<dbReference type="RefSeq" id="XP_013330405.1">
    <property type="nucleotide sequence ID" value="XM_013474951.1"/>
</dbReference>
<accession>A0A0F4Z1Q5</accession>
<dbReference type="PROSITE" id="PS51257">
    <property type="entry name" value="PROKAR_LIPOPROTEIN"/>
    <property type="match status" value="1"/>
</dbReference>
<evidence type="ECO:0000259" key="2">
    <source>
        <dbReference type="Pfam" id="PF01370"/>
    </source>
</evidence>
<sequence>MKVIVTGATGFIGSHIVAACVASPDISSVIVLTRRSVVENSNHEAVRTSPKVTEIIHDDFSQYPPSLLERLNGAGACIWAIGGKVSQFPDLETAKRVGIEYTHAAAQAFLQHVAPTLDAGQKFCFVYCSGWGAAEDQNKTLWMMSDTRRIKGAAEKGLFDIAQSNPDSFQVYCLRPAAVLPASCKTLYPVAGALMPAVVVTDLAKAFVTVATKGYPKPIVENSEITKLAK</sequence>
<evidence type="ECO:0000313" key="3">
    <source>
        <dbReference type="EMBL" id="KKA23793.1"/>
    </source>
</evidence>
<proteinExistence type="predicted"/>
<dbReference type="OrthoDB" id="3535423at2759"/>
<reference evidence="3 4" key="1">
    <citation type="submission" date="2015-04" db="EMBL/GenBank/DDBJ databases">
        <authorList>
            <person name="Heijne W.H."/>
            <person name="Fedorova N.D."/>
            <person name="Nierman W.C."/>
            <person name="Vollebregt A.W."/>
            <person name="Zhao Z."/>
            <person name="Wu L."/>
            <person name="Kumar M."/>
            <person name="Stam H."/>
            <person name="van den Berg M.A."/>
            <person name="Pel H.J."/>
        </authorList>
    </citation>
    <scope>NUCLEOTIDE SEQUENCE [LARGE SCALE GENOMIC DNA]</scope>
    <source>
        <strain evidence="3 4">CBS 393.64</strain>
    </source>
</reference>
<keyword evidence="4" id="KW-1185">Reference proteome</keyword>
<dbReference type="GO" id="GO:0016020">
    <property type="term" value="C:membrane"/>
    <property type="evidence" value="ECO:0007669"/>
    <property type="project" value="UniProtKB-SubCell"/>
</dbReference>
<protein>
    <recommendedName>
        <fullName evidence="2">NAD-dependent epimerase/dehydratase domain-containing protein</fullName>
    </recommendedName>
</protein>
<dbReference type="GeneID" id="25314495"/>
<evidence type="ECO:0000256" key="1">
    <source>
        <dbReference type="ARBA" id="ARBA00004370"/>
    </source>
</evidence>